<proteinExistence type="predicted"/>
<name>A0ABV0K3G1_9CYAN</name>
<protein>
    <submittedName>
        <fullName evidence="2">Uncharacterized protein</fullName>
    </submittedName>
</protein>
<accession>A0ABV0K3G1</accession>
<dbReference type="RefSeq" id="WP_190701924.1">
    <property type="nucleotide sequence ID" value="NZ_JAMPKX010000003.1"/>
</dbReference>
<dbReference type="EMBL" id="JAMPKX010000003">
    <property type="protein sequence ID" value="MEP0947319.1"/>
    <property type="molecule type" value="Genomic_DNA"/>
</dbReference>
<organism evidence="2 3">
    <name type="scientific">Leptolyngbya subtilissima DQ-A4</name>
    <dbReference type="NCBI Taxonomy" id="2933933"/>
    <lineage>
        <taxon>Bacteria</taxon>
        <taxon>Bacillati</taxon>
        <taxon>Cyanobacteriota</taxon>
        <taxon>Cyanophyceae</taxon>
        <taxon>Leptolyngbyales</taxon>
        <taxon>Leptolyngbyaceae</taxon>
        <taxon>Leptolyngbya group</taxon>
        <taxon>Leptolyngbya</taxon>
    </lineage>
</organism>
<sequence>MVSSPLAQPFQRTQPESSLSTADPQLALAVADDGFLRSLLTESLPAIAHPHEIGSVTVEVGVPLPNAQGRMDAALTFEHINCVLAGSYPDAPPLPDVHNHREYQAITPCHSDLATLAQNVSLNEAEALLARSGFDPDEVQHILNLPSQGWHKSWWYSLAPDGFLTVPFQRHIRSRCYADGTVTLQFKDHYAQQRPEGFRSQPQKLPVVVHSPQVSFCDNLAAINLSRQALATPQAILIADNLSELEVEGYIRQNVSLYRQRSLEYLLNANCRSCSQAKCPLQGVDSSPVLACRSFRPMDVGM</sequence>
<dbReference type="Proteomes" id="UP001482513">
    <property type="component" value="Unassembled WGS sequence"/>
</dbReference>
<evidence type="ECO:0000256" key="1">
    <source>
        <dbReference type="SAM" id="MobiDB-lite"/>
    </source>
</evidence>
<feature type="region of interest" description="Disordered" evidence="1">
    <location>
        <begin position="1"/>
        <end position="21"/>
    </location>
</feature>
<reference evidence="2 3" key="1">
    <citation type="submission" date="2022-04" db="EMBL/GenBank/DDBJ databases">
        <title>Positive selection, recombination, and allopatry shape intraspecific diversity of widespread and dominant cyanobacteria.</title>
        <authorList>
            <person name="Wei J."/>
            <person name="Shu W."/>
            <person name="Hu C."/>
        </authorList>
    </citation>
    <scope>NUCLEOTIDE SEQUENCE [LARGE SCALE GENOMIC DNA]</scope>
    <source>
        <strain evidence="2 3">DQ-A4</strain>
    </source>
</reference>
<evidence type="ECO:0000313" key="2">
    <source>
        <dbReference type="EMBL" id="MEP0947319.1"/>
    </source>
</evidence>
<evidence type="ECO:0000313" key="3">
    <source>
        <dbReference type="Proteomes" id="UP001482513"/>
    </source>
</evidence>
<keyword evidence="3" id="KW-1185">Reference proteome</keyword>
<comment type="caution">
    <text evidence="2">The sequence shown here is derived from an EMBL/GenBank/DDBJ whole genome shotgun (WGS) entry which is preliminary data.</text>
</comment>
<gene>
    <name evidence="2" type="ORF">NC992_10585</name>
</gene>